<dbReference type="Proteomes" id="UP000046395">
    <property type="component" value="Unassembled WGS sequence"/>
</dbReference>
<accession>A0A5S6Q1U9</accession>
<proteinExistence type="predicted"/>
<evidence type="ECO:0000313" key="2">
    <source>
        <dbReference type="Proteomes" id="UP000046395"/>
    </source>
</evidence>
<evidence type="ECO:0000313" key="3">
    <source>
        <dbReference type="WBParaSite" id="TMUE_0000001198.1"/>
    </source>
</evidence>
<dbReference type="AlphaFoldDB" id="A0A5S6Q1U9"/>
<protein>
    <submittedName>
        <fullName evidence="3">Uncharacterized protein</fullName>
    </submittedName>
</protein>
<dbReference type="WBParaSite" id="TMUE_0000001198.1">
    <property type="protein sequence ID" value="TMUE_0000001198.1"/>
    <property type="gene ID" value="WBGene00297107"/>
</dbReference>
<evidence type="ECO:0000256" key="1">
    <source>
        <dbReference type="SAM" id="MobiDB-lite"/>
    </source>
</evidence>
<reference evidence="3" key="1">
    <citation type="submission" date="2019-12" db="UniProtKB">
        <authorList>
            <consortium name="WormBaseParasite"/>
        </authorList>
    </citation>
    <scope>IDENTIFICATION</scope>
</reference>
<organism evidence="2 3">
    <name type="scientific">Trichuris muris</name>
    <name type="common">Mouse whipworm</name>
    <dbReference type="NCBI Taxonomy" id="70415"/>
    <lineage>
        <taxon>Eukaryota</taxon>
        <taxon>Metazoa</taxon>
        <taxon>Ecdysozoa</taxon>
        <taxon>Nematoda</taxon>
        <taxon>Enoplea</taxon>
        <taxon>Dorylaimia</taxon>
        <taxon>Trichinellida</taxon>
        <taxon>Trichuridae</taxon>
        <taxon>Trichuris</taxon>
    </lineage>
</organism>
<feature type="region of interest" description="Disordered" evidence="1">
    <location>
        <begin position="107"/>
        <end position="162"/>
    </location>
</feature>
<name>A0A5S6Q1U9_TRIMR</name>
<sequence length="181" mass="19253">MWNTEDIAIVGSGQFPPESLGASSAWSAGAPSSQTVKGHVKSAWDNASMWPAIGSVPTETDWNPLAKANTMDGSSTGSVWSSQSRVQEAVAPVVSSSWSDVARKNVPSVSSQGMPMLRRGSGSSGFDPTGGTASWGKPVDQGTPCGRGRNGFRCRKGDGGRRDQRKCTIHCWYFVEFRVEP</sequence>
<keyword evidence="2" id="KW-1185">Reference proteome</keyword>